<dbReference type="EMBL" id="QTSX02003597">
    <property type="protein sequence ID" value="KAJ9070008.1"/>
    <property type="molecule type" value="Genomic_DNA"/>
</dbReference>
<proteinExistence type="predicted"/>
<evidence type="ECO:0000313" key="2">
    <source>
        <dbReference type="Proteomes" id="UP001165960"/>
    </source>
</evidence>
<comment type="caution">
    <text evidence="1">The sequence shown here is derived from an EMBL/GenBank/DDBJ whole genome shotgun (WGS) entry which is preliminary data.</text>
</comment>
<keyword evidence="2" id="KW-1185">Reference proteome</keyword>
<reference evidence="1" key="1">
    <citation type="submission" date="2022-04" db="EMBL/GenBank/DDBJ databases">
        <title>Genome of the entomopathogenic fungus Entomophthora muscae.</title>
        <authorList>
            <person name="Elya C."/>
            <person name="Lovett B.R."/>
            <person name="Lee E."/>
            <person name="Macias A.M."/>
            <person name="Hajek A.E."/>
            <person name="De Bivort B.L."/>
            <person name="Kasson M.T."/>
            <person name="De Fine Licht H.H."/>
            <person name="Stajich J.E."/>
        </authorList>
    </citation>
    <scope>NUCLEOTIDE SEQUENCE</scope>
    <source>
        <strain evidence="1">Berkeley</strain>
    </source>
</reference>
<accession>A0ACC2T5Y0</accession>
<protein>
    <submittedName>
        <fullName evidence="1">Uncharacterized protein</fullName>
    </submittedName>
</protein>
<gene>
    <name evidence="1" type="ORF">DSO57_1012918</name>
</gene>
<organism evidence="1 2">
    <name type="scientific">Entomophthora muscae</name>
    <dbReference type="NCBI Taxonomy" id="34485"/>
    <lineage>
        <taxon>Eukaryota</taxon>
        <taxon>Fungi</taxon>
        <taxon>Fungi incertae sedis</taxon>
        <taxon>Zoopagomycota</taxon>
        <taxon>Entomophthoromycotina</taxon>
        <taxon>Entomophthoromycetes</taxon>
        <taxon>Entomophthorales</taxon>
        <taxon>Entomophthoraceae</taxon>
        <taxon>Entomophthora</taxon>
    </lineage>
</organism>
<sequence length="367" mass="41107">MLGFKHLVLVGLTISGIIPERIKSGDGRVQFELTCNATAATCSQVKTVLFVAGECLDNVIKIKKPIVALLNYYDFCHGNATCSSGLVGAASHNDVEMDNEYGNYFYPQALVKQIGTEKMINGHINPYDMHIHLNAGYKFHFIGNVSFSQQQISLVKVVSHEMLHGLGIASFFRVLNRTQNLIMPLYNRDPKGNMKFIQNIFDSRLYIRATDTPLSSIIDKMNTFSSNITNHTALLHTPYIEKIKVLSSLLTTNGSIYFLTNNNNQVDIETGYKDYRPGSSVSHLDGAYYYSKESTMIPTAQNGNGKDSIADYLGWYTAPYGPLALEVIASLGYTLKKPKWGHSLGGLVHRFRHDKARRRKKRQASRH</sequence>
<dbReference type="Proteomes" id="UP001165960">
    <property type="component" value="Unassembled WGS sequence"/>
</dbReference>
<evidence type="ECO:0000313" key="1">
    <source>
        <dbReference type="EMBL" id="KAJ9070008.1"/>
    </source>
</evidence>
<name>A0ACC2T5Y0_9FUNG</name>